<comment type="similarity">
    <text evidence="1">Belongs to the pseudomonas-type ThrB family.</text>
</comment>
<dbReference type="InterPro" id="IPR050249">
    <property type="entry name" value="Pseudomonas-type_ThrB"/>
</dbReference>
<dbReference type="Proteomes" id="UP000031549">
    <property type="component" value="Unassembled WGS sequence"/>
</dbReference>
<keyword evidence="2" id="KW-0812">Transmembrane</keyword>
<dbReference type="Gene3D" id="3.90.1200.10">
    <property type="match status" value="1"/>
</dbReference>
<dbReference type="PANTHER" id="PTHR21064">
    <property type="entry name" value="AMINOGLYCOSIDE PHOSPHOTRANSFERASE DOMAIN-CONTAINING PROTEIN-RELATED"/>
    <property type="match status" value="1"/>
</dbReference>
<keyword evidence="5" id="KW-1185">Reference proteome</keyword>
<name>A0A846HB71_9CYAN</name>
<evidence type="ECO:0000256" key="2">
    <source>
        <dbReference type="SAM" id="Phobius"/>
    </source>
</evidence>
<dbReference type="RefSeq" id="WP_039742453.1">
    <property type="nucleotide sequence ID" value="NZ_JTCM02000051.1"/>
</dbReference>
<reference evidence="4 5" key="1">
    <citation type="journal article" date="2015" name="Genome Announc.">
        <title>Draft Genome Sequence of Cyanobacterium Hassallia byssoidea Strain VB512170, Isolated from Monuments in India.</title>
        <authorList>
            <person name="Singh D."/>
            <person name="Chandrababunaidu M.M."/>
            <person name="Panda A."/>
            <person name="Sen D."/>
            <person name="Bhattacharyya S."/>
            <person name="Adhikary S.P."/>
            <person name="Tripathy S."/>
        </authorList>
    </citation>
    <scope>NUCLEOTIDE SEQUENCE [LARGE SCALE GENOMIC DNA]</scope>
    <source>
        <strain evidence="4 5">VB512170</strain>
    </source>
</reference>
<keyword evidence="2" id="KW-1133">Transmembrane helix</keyword>
<proteinExistence type="inferred from homology"/>
<keyword evidence="4" id="KW-0808">Transferase</keyword>
<accession>A0A846HB71</accession>
<evidence type="ECO:0000313" key="5">
    <source>
        <dbReference type="Proteomes" id="UP000031549"/>
    </source>
</evidence>
<evidence type="ECO:0000256" key="1">
    <source>
        <dbReference type="ARBA" id="ARBA00038240"/>
    </source>
</evidence>
<dbReference type="PANTHER" id="PTHR21064:SF6">
    <property type="entry name" value="AMINOGLYCOSIDE PHOSPHOTRANSFERASE DOMAIN-CONTAINING PROTEIN"/>
    <property type="match status" value="1"/>
</dbReference>
<feature type="domain" description="Aminoglycoside phosphotransferase" evidence="3">
    <location>
        <begin position="86"/>
        <end position="266"/>
    </location>
</feature>
<dbReference type="Pfam" id="PF01636">
    <property type="entry name" value="APH"/>
    <property type="match status" value="1"/>
</dbReference>
<evidence type="ECO:0000259" key="3">
    <source>
        <dbReference type="Pfam" id="PF01636"/>
    </source>
</evidence>
<sequence>MKIISPYGKDVLDELQRVYHLNSVEDLVTTIHDHLAKHYFIESCEILSVHVAFGLTLNILASGNIYYLKFASRTMNRTPKDLFLYIDFLYRNAIPVPKIFKTTDGSWFKSVLNDTDYDVVYLMSSSPGEPILAPSPSRIQEYAAVMARYHKLGLNYEPKVLGGQPTTFTIEQAIASDLPKFYHALCGREKLFSAREIDLINFIINYICTTFALAQPLQLLRTHIHGDFRLCHVFYTGETVSGIIDIDQSTYAERLIDVCYGLISSPNPAGGIFFSIEQIQLFLSSYNQEFPFTASERKLLKPMLLYALIEQLDEVSKCYETGNSDTTITDIELTHKALAKIFDIQEAKLIST</sequence>
<evidence type="ECO:0000313" key="4">
    <source>
        <dbReference type="EMBL" id="NEU74847.1"/>
    </source>
</evidence>
<organism evidence="4 5">
    <name type="scientific">Hassallia byssoidea VB512170</name>
    <dbReference type="NCBI Taxonomy" id="1304833"/>
    <lineage>
        <taxon>Bacteria</taxon>
        <taxon>Bacillati</taxon>
        <taxon>Cyanobacteriota</taxon>
        <taxon>Cyanophyceae</taxon>
        <taxon>Nostocales</taxon>
        <taxon>Tolypothrichaceae</taxon>
        <taxon>Hassallia</taxon>
    </lineage>
</organism>
<dbReference type="AlphaFoldDB" id="A0A846HB71"/>
<gene>
    <name evidence="4" type="ORF">PI95_020385</name>
</gene>
<dbReference type="SUPFAM" id="SSF56112">
    <property type="entry name" value="Protein kinase-like (PK-like)"/>
    <property type="match status" value="1"/>
</dbReference>
<feature type="transmembrane region" description="Helical" evidence="2">
    <location>
        <begin position="47"/>
        <end position="68"/>
    </location>
</feature>
<dbReference type="EMBL" id="JTCM02000051">
    <property type="protein sequence ID" value="NEU74847.1"/>
    <property type="molecule type" value="Genomic_DNA"/>
</dbReference>
<keyword evidence="2" id="KW-0472">Membrane</keyword>
<dbReference type="InterPro" id="IPR002575">
    <property type="entry name" value="Aminoglycoside_PTrfase"/>
</dbReference>
<protein>
    <submittedName>
        <fullName evidence="4">Phosphotransferase</fullName>
    </submittedName>
</protein>
<dbReference type="GO" id="GO:0019202">
    <property type="term" value="F:amino acid kinase activity"/>
    <property type="evidence" value="ECO:0007669"/>
    <property type="project" value="TreeGrafter"/>
</dbReference>
<dbReference type="InterPro" id="IPR011009">
    <property type="entry name" value="Kinase-like_dom_sf"/>
</dbReference>
<comment type="caution">
    <text evidence="4">The sequence shown here is derived from an EMBL/GenBank/DDBJ whole genome shotgun (WGS) entry which is preliminary data.</text>
</comment>